<proteinExistence type="predicted"/>
<accession>A0ACB9P1Q7</accession>
<protein>
    <submittedName>
        <fullName evidence="1">Uncharacterized protein</fullName>
    </submittedName>
</protein>
<name>A0ACB9P1Q7_9MYRT</name>
<dbReference type="EMBL" id="CM042886">
    <property type="protein sequence ID" value="KAI4341852.1"/>
    <property type="molecule type" value="Genomic_DNA"/>
</dbReference>
<sequence>MQFLLVIATSVSSSSNRLGRGSSLSVEDRYSRRLVSQDGTFACGFHGLGGNAFWFSVWFVSSSDKAVVWTANRNRPVNGRGSRLSFRDDGILVLTDTDGSSVWATDNTSTNTKWLEILGSGNLVLKDSRGPILWQSFDYPMDTLLPGQPLTKSMKLVSSLEMGAYYSGRYSLFFDSDNVLKMMYDDPDISSIYWPNPDNNIYQNGRSNCNSSRIAVLDGSGHFLSSDQFWFNSSDQEARMETDMEGIATAGEDEVGMDAVEGRNEYSLNLMLDFGSRPPKIDGLKSKATGLGFELGGEDREDENVEQEEMLGLKEGKKEGGNALKLPVSVASAAVVVLRSNNTSCHDGGNQVSIGSPSMYDSAGSMTKWVYLYSFAMAIGAVEVFVVLTAWLISYKRHGVPMVLEEGHRVLSGQFRKFSFKELKIATQNFKDKIGSGGSGSVYKGTLQDDRVMAVKRLGDTYHREEVFWAEVSMIGKINHMGSAVRAGTGSWFMNSWRRSPSTSTCFRGIPWIRKRDSRLLLGQPRAWPTCTTSVSNGSYTVTSSRRTYSWTRTSSPRDPILDWQSCSRGTVGTEFTQIRGTKGYMAPEWAFNLPITVKVDEYSYGVMVLELVRGVRLSSWASGKDEEAEDQETELAKFVREMKSRMERGEEVCTEDVVDGRLRGEYERNQVARVIQVGVACVEEDRHKRPSMDSAVDLLLGSCDVSIPEPLYPQIRD</sequence>
<keyword evidence="2" id="KW-1185">Reference proteome</keyword>
<comment type="caution">
    <text evidence="1">The sequence shown here is derived from an EMBL/GenBank/DDBJ whole genome shotgun (WGS) entry which is preliminary data.</text>
</comment>
<gene>
    <name evidence="1" type="ORF">MLD38_026526</name>
</gene>
<dbReference type="Proteomes" id="UP001057402">
    <property type="component" value="Chromosome 7"/>
</dbReference>
<reference evidence="2" key="1">
    <citation type="journal article" date="2023" name="Front. Plant Sci.">
        <title>Chromosomal-level genome assembly of Melastoma candidum provides insights into trichome evolution.</title>
        <authorList>
            <person name="Zhong Y."/>
            <person name="Wu W."/>
            <person name="Sun C."/>
            <person name="Zou P."/>
            <person name="Liu Y."/>
            <person name="Dai S."/>
            <person name="Zhou R."/>
        </authorList>
    </citation>
    <scope>NUCLEOTIDE SEQUENCE [LARGE SCALE GENOMIC DNA]</scope>
</reference>
<evidence type="ECO:0000313" key="1">
    <source>
        <dbReference type="EMBL" id="KAI4341852.1"/>
    </source>
</evidence>
<evidence type="ECO:0000313" key="2">
    <source>
        <dbReference type="Proteomes" id="UP001057402"/>
    </source>
</evidence>
<organism evidence="1 2">
    <name type="scientific">Melastoma candidum</name>
    <dbReference type="NCBI Taxonomy" id="119954"/>
    <lineage>
        <taxon>Eukaryota</taxon>
        <taxon>Viridiplantae</taxon>
        <taxon>Streptophyta</taxon>
        <taxon>Embryophyta</taxon>
        <taxon>Tracheophyta</taxon>
        <taxon>Spermatophyta</taxon>
        <taxon>Magnoliopsida</taxon>
        <taxon>eudicotyledons</taxon>
        <taxon>Gunneridae</taxon>
        <taxon>Pentapetalae</taxon>
        <taxon>rosids</taxon>
        <taxon>malvids</taxon>
        <taxon>Myrtales</taxon>
        <taxon>Melastomataceae</taxon>
        <taxon>Melastomatoideae</taxon>
        <taxon>Melastomateae</taxon>
        <taxon>Melastoma</taxon>
    </lineage>
</organism>